<proteinExistence type="predicted"/>
<organism evidence="1">
    <name type="scientific">Rhizophora mucronata</name>
    <name type="common">Asiatic mangrove</name>
    <dbReference type="NCBI Taxonomy" id="61149"/>
    <lineage>
        <taxon>Eukaryota</taxon>
        <taxon>Viridiplantae</taxon>
        <taxon>Streptophyta</taxon>
        <taxon>Embryophyta</taxon>
        <taxon>Tracheophyta</taxon>
        <taxon>Spermatophyta</taxon>
        <taxon>Magnoliopsida</taxon>
        <taxon>eudicotyledons</taxon>
        <taxon>Gunneridae</taxon>
        <taxon>Pentapetalae</taxon>
        <taxon>rosids</taxon>
        <taxon>fabids</taxon>
        <taxon>Malpighiales</taxon>
        <taxon>Rhizophoraceae</taxon>
        <taxon>Rhizophora</taxon>
    </lineage>
</organism>
<dbReference type="EMBL" id="GGEC01000772">
    <property type="protein sequence ID" value="MBW81255.1"/>
    <property type="molecule type" value="Transcribed_RNA"/>
</dbReference>
<protein>
    <submittedName>
        <fullName evidence="1">Uncharacterized protein</fullName>
    </submittedName>
</protein>
<reference evidence="1" key="1">
    <citation type="submission" date="2018-02" db="EMBL/GenBank/DDBJ databases">
        <title>Rhizophora mucronata_Transcriptome.</title>
        <authorList>
            <person name="Meera S.P."/>
            <person name="Sreeshan A."/>
            <person name="Augustine A."/>
        </authorList>
    </citation>
    <scope>NUCLEOTIDE SEQUENCE</scope>
    <source>
        <tissue evidence="1">Leaf</tissue>
    </source>
</reference>
<name>A0A2P2IJ68_RHIMU</name>
<accession>A0A2P2IJ68</accession>
<evidence type="ECO:0000313" key="1">
    <source>
        <dbReference type="EMBL" id="MBW81255.1"/>
    </source>
</evidence>
<sequence length="54" mass="6611">MYCGTMVLKHEVRRCSNCMQISWILCHQPWFNFKRLEILGHGFKKEKKLRVERT</sequence>
<dbReference type="AlphaFoldDB" id="A0A2P2IJ68"/>